<name>A0A8S0TAX4_OLEEU</name>
<dbReference type="Proteomes" id="UP000594638">
    <property type="component" value="Unassembled WGS sequence"/>
</dbReference>
<feature type="region of interest" description="Disordered" evidence="1">
    <location>
        <begin position="903"/>
        <end position="939"/>
    </location>
</feature>
<reference evidence="3 4" key="1">
    <citation type="submission" date="2019-12" db="EMBL/GenBank/DDBJ databases">
        <authorList>
            <person name="Alioto T."/>
            <person name="Alioto T."/>
            <person name="Gomez Garrido J."/>
        </authorList>
    </citation>
    <scope>NUCLEOTIDE SEQUENCE [LARGE SCALE GENOMIC DNA]</scope>
</reference>
<evidence type="ECO:0000313" key="4">
    <source>
        <dbReference type="Proteomes" id="UP000594638"/>
    </source>
</evidence>
<dbReference type="PANTHER" id="PTHR35307">
    <property type="entry name" value="PROTEIN, PUTATIVE-RELATED"/>
    <property type="match status" value="1"/>
</dbReference>
<evidence type="ECO:0000256" key="2">
    <source>
        <dbReference type="SAM" id="Phobius"/>
    </source>
</evidence>
<dbReference type="OrthoDB" id="919370at2759"/>
<dbReference type="EMBL" id="CACTIH010005779">
    <property type="protein sequence ID" value="CAA3001739.1"/>
    <property type="molecule type" value="Genomic_DNA"/>
</dbReference>
<feature type="transmembrane region" description="Helical" evidence="2">
    <location>
        <begin position="398"/>
        <end position="426"/>
    </location>
</feature>
<feature type="transmembrane region" description="Helical" evidence="2">
    <location>
        <begin position="185"/>
        <end position="206"/>
    </location>
</feature>
<feature type="transmembrane region" description="Helical" evidence="2">
    <location>
        <begin position="476"/>
        <end position="505"/>
    </location>
</feature>
<feature type="transmembrane region" description="Helical" evidence="2">
    <location>
        <begin position="517"/>
        <end position="537"/>
    </location>
</feature>
<evidence type="ECO:0000313" key="3">
    <source>
        <dbReference type="EMBL" id="CAA3001739.1"/>
    </source>
</evidence>
<proteinExistence type="predicted"/>
<sequence length="939" mass="106038">MDLKKIAKVSKSSEETLQNLANKSEAILKEFTSKIYGNAMESPINLPKNVIIANLIYKISNSFLLVYDESYHPLSDTQVFERLSVIVAAIIAASPTNLPHVILKKCNNGAIEKLEKGVWEATHLLGETQSAENIITASRGEVHLDVQELRESATEGVYAAVASGIWTLLLFADKMHSLRHRKLWFPCRYAALNATFLALMGIAVKLPMDLTTPMPGTYDQAAKRRSIAFLCASTAHVIPSLGSMSAREIIVNLTAVGILKVSHTVDVIIQVLSGVIEDYFQVVVVVIDVYTFFMLISSALTVSTRKMHLDHKYNALHARISAEELQRDEIMVFDKLKYHVKKYWVMAQTGDPRLVMARSDDFWALSLIYAFIFSPDGLEVTTNNKPEIASDYKWSVYLVYYTQNVGIFLCGIMSFGRMALAALYIIPNIKKYTISSISLEIKSYRINRLVEWKKRLPPSQVRNQKLRNIIYETRNLLLNIFIITQIVIVIMNKLLRACLLYLIYLKGVKIQVSYWELMGNLLSTTLFVSMLFQPVTIRWLNVIKNFFSGESKASVNPIESKHRLGYEKDLENYFVLLESEAVHEVHLMFINASINSFITTGAKRQPRCLMKLMEKSTSFEGVLKFESDQVSLIICEEPLNCWSLSVVTLTSIMIALPNVQNEEKNLLLRSVMEGFKYVRPMEKSLDVHKKIVNSTSAADFAWGLVEMRHKWLDMDLQEIATVSKSSKETLQNLANRSEEILKKFTSRMNGNAMESSVNLPENIIIANSMYKISNSFLLVYEESYHSASDTQVFERLSIIIADMFAACLTNLPCLILKKCSNSAIEEREKSIEEASYILGETQGILEALQKREIPNLSPDQSISIDEWRTFLKHTNHGISGPTPSSENIVTASSGEVHLDIQELRASATEEALGTDEGDAESHVSREVEELEDEEENNQA</sequence>
<protein>
    <submittedName>
        <fullName evidence="3">Uncharacterized protein</fullName>
    </submittedName>
</protein>
<gene>
    <name evidence="3" type="ORF">OLEA9_A062587</name>
</gene>
<organism evidence="3 4">
    <name type="scientific">Olea europaea subsp. europaea</name>
    <dbReference type="NCBI Taxonomy" id="158383"/>
    <lineage>
        <taxon>Eukaryota</taxon>
        <taxon>Viridiplantae</taxon>
        <taxon>Streptophyta</taxon>
        <taxon>Embryophyta</taxon>
        <taxon>Tracheophyta</taxon>
        <taxon>Spermatophyta</taxon>
        <taxon>Magnoliopsida</taxon>
        <taxon>eudicotyledons</taxon>
        <taxon>Gunneridae</taxon>
        <taxon>Pentapetalae</taxon>
        <taxon>asterids</taxon>
        <taxon>lamiids</taxon>
        <taxon>Lamiales</taxon>
        <taxon>Oleaceae</taxon>
        <taxon>Oleeae</taxon>
        <taxon>Olea</taxon>
    </lineage>
</organism>
<dbReference type="PANTHER" id="PTHR35307:SF8">
    <property type="entry name" value="GUSTATORY RECEPTOR"/>
    <property type="match status" value="1"/>
</dbReference>
<accession>A0A8S0TAX4</accession>
<keyword evidence="2" id="KW-1133">Transmembrane helix</keyword>
<dbReference type="AlphaFoldDB" id="A0A8S0TAX4"/>
<keyword evidence="4" id="KW-1185">Reference proteome</keyword>
<feature type="transmembrane region" description="Helical" evidence="2">
    <location>
        <begin position="279"/>
        <end position="302"/>
    </location>
</feature>
<keyword evidence="2" id="KW-0812">Transmembrane</keyword>
<keyword evidence="2" id="KW-0472">Membrane</keyword>
<feature type="compositionally biased region" description="Acidic residues" evidence="1">
    <location>
        <begin position="928"/>
        <end position="939"/>
    </location>
</feature>
<dbReference type="Gramene" id="OE9A062587T1">
    <property type="protein sequence ID" value="OE9A062587C1"/>
    <property type="gene ID" value="OE9A062587"/>
</dbReference>
<evidence type="ECO:0000256" key="1">
    <source>
        <dbReference type="SAM" id="MobiDB-lite"/>
    </source>
</evidence>
<comment type="caution">
    <text evidence="3">The sequence shown here is derived from an EMBL/GenBank/DDBJ whole genome shotgun (WGS) entry which is preliminary data.</text>
</comment>